<protein>
    <submittedName>
        <fullName evidence="2">Uncharacterized protein</fullName>
    </submittedName>
</protein>
<dbReference type="EMBL" id="KB207048">
    <property type="protein sequence ID" value="ELP85657.1"/>
    <property type="molecule type" value="Genomic_DNA"/>
</dbReference>
<evidence type="ECO:0000313" key="3">
    <source>
        <dbReference type="Proteomes" id="UP000014680"/>
    </source>
</evidence>
<evidence type="ECO:0000313" key="2">
    <source>
        <dbReference type="EMBL" id="ELP85657.1"/>
    </source>
</evidence>
<accession>A0A0A1TWS3</accession>
<dbReference type="Proteomes" id="UP000014680">
    <property type="component" value="Unassembled WGS sequence"/>
</dbReference>
<dbReference type="GeneID" id="14884584"/>
<dbReference type="RefSeq" id="XP_004185003.1">
    <property type="nucleotide sequence ID" value="XM_004184955.1"/>
</dbReference>
<dbReference type="OrthoDB" id="27307at2759"/>
<reference evidence="2 3" key="1">
    <citation type="submission" date="2012-10" db="EMBL/GenBank/DDBJ databases">
        <authorList>
            <person name="Zafar N."/>
            <person name="Inman J."/>
            <person name="Hall N."/>
            <person name="Lorenzi H."/>
            <person name="Caler E."/>
        </authorList>
    </citation>
    <scope>NUCLEOTIDE SEQUENCE [LARGE SCALE GENOMIC DNA]</scope>
    <source>
        <strain evidence="2 3">IP1</strain>
    </source>
</reference>
<name>A0A0A1TWS3_ENTIV</name>
<proteinExistence type="predicted"/>
<keyword evidence="3" id="KW-1185">Reference proteome</keyword>
<evidence type="ECO:0000256" key="1">
    <source>
        <dbReference type="SAM" id="MobiDB-lite"/>
    </source>
</evidence>
<dbReference type="VEuPathDB" id="AmoebaDB:EIN_409760"/>
<organism evidence="2 3">
    <name type="scientific">Entamoeba invadens IP1</name>
    <dbReference type="NCBI Taxonomy" id="370355"/>
    <lineage>
        <taxon>Eukaryota</taxon>
        <taxon>Amoebozoa</taxon>
        <taxon>Evosea</taxon>
        <taxon>Archamoebae</taxon>
        <taxon>Mastigamoebida</taxon>
        <taxon>Entamoebidae</taxon>
        <taxon>Entamoeba</taxon>
    </lineage>
</organism>
<sequence>MSSMKKLYQYILWKDTTMQRRTVFLQEDMRAIKQEVFVKSVGKGQLLCYGKCHDEATKSGSRKHSALTDIFLVDFNNLTTKWVHFTMIEKDINLLIRKKMASDTSSVEDEINLIMSKESTKKKKKCGVEQTSPSTLQGQIVSPLDTDSIEGPEVTRGVSRMSAFQMCESTNITFEEILEQHFVEGTRVFLTKNIAETLLTLGFDDNFCNSLFGVNVEDWGIIGKLMELTHKCGNLKFTLKIFAFFLGLVIENVFVFARTKETGYVQWLKLLEADFNVIQPVICDEFEYYLTAIIKGNTDPQLKIAVKECKSKFMWNDAIEQKIEILNFTYGMFLF</sequence>
<dbReference type="AlphaFoldDB" id="A0A0A1TWS3"/>
<feature type="compositionally biased region" description="Polar residues" evidence="1">
    <location>
        <begin position="129"/>
        <end position="140"/>
    </location>
</feature>
<dbReference type="KEGG" id="eiv:EIN_409760"/>
<feature type="region of interest" description="Disordered" evidence="1">
    <location>
        <begin position="124"/>
        <end position="145"/>
    </location>
</feature>
<gene>
    <name evidence="2" type="ORF">EIN_409760</name>
</gene>